<feature type="transmembrane region" description="Helical" evidence="4">
    <location>
        <begin position="27"/>
        <end position="47"/>
    </location>
</feature>
<evidence type="ECO:0000256" key="2">
    <source>
        <dbReference type="ARBA" id="ARBA00022989"/>
    </source>
</evidence>
<feature type="transmembrane region" description="Helical" evidence="4">
    <location>
        <begin position="262"/>
        <end position="282"/>
    </location>
</feature>
<feature type="transmembrane region" description="Helical" evidence="4">
    <location>
        <begin position="228"/>
        <end position="250"/>
    </location>
</feature>
<protein>
    <submittedName>
        <fullName evidence="5">CP family cyanate transporter-like MFS transporter</fullName>
    </submittedName>
</protein>
<dbReference type="PANTHER" id="PTHR23523:SF2">
    <property type="entry name" value="2-NITROIMIDAZOLE TRANSPORTER"/>
    <property type="match status" value="1"/>
</dbReference>
<evidence type="ECO:0000313" key="6">
    <source>
        <dbReference type="Proteomes" id="UP000295525"/>
    </source>
</evidence>
<dbReference type="Proteomes" id="UP000295525">
    <property type="component" value="Unassembled WGS sequence"/>
</dbReference>
<dbReference type="OrthoDB" id="5317164at2"/>
<dbReference type="CDD" id="cd17339">
    <property type="entry name" value="MFS_NIMT_CynX_like"/>
    <property type="match status" value="1"/>
</dbReference>
<evidence type="ECO:0000256" key="3">
    <source>
        <dbReference type="ARBA" id="ARBA00023136"/>
    </source>
</evidence>
<dbReference type="InterPro" id="IPR036259">
    <property type="entry name" value="MFS_trans_sf"/>
</dbReference>
<feature type="transmembrane region" description="Helical" evidence="4">
    <location>
        <begin position="67"/>
        <end position="86"/>
    </location>
</feature>
<sequence>MNLTQENPGIAANDGRITPPAPGLRRAALLLLGLSVMLIAFNLRPIFSSLSVLLPEIIRQTGLSSASAGYLTTLPVLCLGLFAPLAPRLAQRYGVERTLLGVVIILGLGTALRGYGGIGALFAGSALAGAAIAVGNVLLPSLVKRDFANHAATMTGLYTMALCGGAAAAAAFTLPITHALGNSWAIGLGVWVIPVVIVALVWAPQSLRQNSRARHATYTVSGLWRDRLAWQVTFFMGLQSALAYCVMGWLAPILRERGLDGVTAGLVVSVSIMVQVFTSVLVPPLAVRCKDQRFFNAALAAIAGVALLGLLFAPLSTVWVWGILQGVGQGGLFAIALTVIVLRSPDSHVAAHLSSMAQCVGYILAATGPLFVGLLHSWTGGYSATAWLFIVLSAGAAISGWGAGRTTYVKVKSTPRKSP</sequence>
<dbReference type="AlphaFoldDB" id="A0A4R3LQ27"/>
<feature type="transmembrane region" description="Helical" evidence="4">
    <location>
        <begin position="155"/>
        <end position="178"/>
    </location>
</feature>
<keyword evidence="2 4" id="KW-1133">Transmembrane helix</keyword>
<dbReference type="PANTHER" id="PTHR23523">
    <property type="match status" value="1"/>
</dbReference>
<keyword evidence="1 4" id="KW-0812">Transmembrane</keyword>
<evidence type="ECO:0000313" key="5">
    <source>
        <dbReference type="EMBL" id="TCT02512.1"/>
    </source>
</evidence>
<dbReference type="InterPro" id="IPR011701">
    <property type="entry name" value="MFS"/>
</dbReference>
<name>A0A4R3LQ27_9BURK</name>
<reference evidence="5 6" key="1">
    <citation type="submission" date="2019-03" db="EMBL/GenBank/DDBJ databases">
        <title>Genomic Encyclopedia of Type Strains, Phase IV (KMG-IV): sequencing the most valuable type-strain genomes for metagenomic binning, comparative biology and taxonomic classification.</title>
        <authorList>
            <person name="Goeker M."/>
        </authorList>
    </citation>
    <scope>NUCLEOTIDE SEQUENCE [LARGE SCALE GENOMIC DNA]</scope>
    <source>
        <strain evidence="5 6">DSM 24591</strain>
    </source>
</reference>
<feature type="transmembrane region" description="Helical" evidence="4">
    <location>
        <begin position="319"/>
        <end position="342"/>
    </location>
</feature>
<feature type="transmembrane region" description="Helical" evidence="4">
    <location>
        <begin position="384"/>
        <end position="403"/>
    </location>
</feature>
<feature type="transmembrane region" description="Helical" evidence="4">
    <location>
        <begin position="349"/>
        <end position="372"/>
    </location>
</feature>
<evidence type="ECO:0000256" key="1">
    <source>
        <dbReference type="ARBA" id="ARBA00022692"/>
    </source>
</evidence>
<feature type="transmembrane region" description="Helical" evidence="4">
    <location>
        <begin position="121"/>
        <end position="143"/>
    </location>
</feature>
<organism evidence="5 6">
    <name type="scientific">Paralcaligenes ureilyticus</name>
    <dbReference type="NCBI Taxonomy" id="627131"/>
    <lineage>
        <taxon>Bacteria</taxon>
        <taxon>Pseudomonadati</taxon>
        <taxon>Pseudomonadota</taxon>
        <taxon>Betaproteobacteria</taxon>
        <taxon>Burkholderiales</taxon>
        <taxon>Alcaligenaceae</taxon>
        <taxon>Paralcaligenes</taxon>
    </lineage>
</organism>
<evidence type="ECO:0000256" key="4">
    <source>
        <dbReference type="SAM" id="Phobius"/>
    </source>
</evidence>
<keyword evidence="6" id="KW-1185">Reference proteome</keyword>
<proteinExistence type="predicted"/>
<dbReference type="SUPFAM" id="SSF103473">
    <property type="entry name" value="MFS general substrate transporter"/>
    <property type="match status" value="1"/>
</dbReference>
<dbReference type="InterPro" id="IPR052524">
    <property type="entry name" value="MFS_Cyanate_Porter"/>
</dbReference>
<dbReference type="RefSeq" id="WP_132584954.1">
    <property type="nucleotide sequence ID" value="NZ_SMAJ01000018.1"/>
</dbReference>
<dbReference type="Pfam" id="PF07690">
    <property type="entry name" value="MFS_1"/>
    <property type="match status" value="1"/>
</dbReference>
<gene>
    <name evidence="5" type="ORF">EDC26_11810</name>
</gene>
<keyword evidence="3 4" id="KW-0472">Membrane</keyword>
<dbReference type="GO" id="GO:0022857">
    <property type="term" value="F:transmembrane transporter activity"/>
    <property type="evidence" value="ECO:0007669"/>
    <property type="project" value="InterPro"/>
</dbReference>
<accession>A0A4R3LQ27</accession>
<comment type="caution">
    <text evidence="5">The sequence shown here is derived from an EMBL/GenBank/DDBJ whole genome shotgun (WGS) entry which is preliminary data.</text>
</comment>
<feature type="transmembrane region" description="Helical" evidence="4">
    <location>
        <begin position="294"/>
        <end position="313"/>
    </location>
</feature>
<dbReference type="Gene3D" id="1.20.1250.20">
    <property type="entry name" value="MFS general substrate transporter like domains"/>
    <property type="match status" value="1"/>
</dbReference>
<feature type="transmembrane region" description="Helical" evidence="4">
    <location>
        <begin position="184"/>
        <end position="207"/>
    </location>
</feature>
<dbReference type="EMBL" id="SMAJ01000018">
    <property type="protein sequence ID" value="TCT02512.1"/>
    <property type="molecule type" value="Genomic_DNA"/>
</dbReference>
<feature type="transmembrane region" description="Helical" evidence="4">
    <location>
        <begin position="98"/>
        <end position="115"/>
    </location>
</feature>